<evidence type="ECO:0000313" key="7">
    <source>
        <dbReference type="Proteomes" id="UP000001070"/>
    </source>
</evidence>
<dbReference type="GO" id="GO:0016042">
    <property type="term" value="P:lipid catabolic process"/>
    <property type="evidence" value="ECO:0007669"/>
    <property type="project" value="TreeGrafter"/>
</dbReference>
<dbReference type="GO" id="GO:0005615">
    <property type="term" value="C:extracellular space"/>
    <property type="evidence" value="ECO:0007669"/>
    <property type="project" value="TreeGrafter"/>
</dbReference>
<dbReference type="KEGG" id="dgr:6564026"/>
<dbReference type="Proteomes" id="UP000001070">
    <property type="component" value="Unassembled WGS sequence"/>
</dbReference>
<dbReference type="InterPro" id="IPR013818">
    <property type="entry name" value="Lipase"/>
</dbReference>
<dbReference type="Gene3D" id="3.40.50.1820">
    <property type="entry name" value="alpha/beta hydrolase"/>
    <property type="match status" value="1"/>
</dbReference>
<dbReference type="OMA" id="HFAALYY"/>
<keyword evidence="7" id="KW-1185">Reference proteome</keyword>
<dbReference type="AlphaFoldDB" id="B4JGA0"/>
<sequence length="357" mass="39066">MFAYEQGKCEHSKSEVIEGLLKTGLSRLANLNQSGKPVSQASLLQYDLYTPFNPQQRQLMRPGDVSMLKSSYFNSKWPVRVLIHGWTGKSTNCYNAAIKDAYLSRGNINVIIIDWSRQSLDLNYARVSKQLPSIAASVAKFLRFLHDNTGVPYEHIYLVGHSAGSHLAGLIGKRFGASRLGAIFALDPAGLTQLELGPTDRLSPTDALYVESIHTDLKLLGNPHGNALSQAAIFVNWGRGQPQCPNATATELDVACDHFSSTFYFAQSVRRPQLFGVLRCSSLTSALTATCRCSNNALTCAADGYMGGEPAVPKRGIYYLSTQRQPPFGTADGQVHIRPPRPSTILETSALQRKGLF</sequence>
<comment type="subcellular location">
    <subcellularLocation>
        <location evidence="1">Secreted</location>
    </subcellularLocation>
</comment>
<evidence type="ECO:0000256" key="2">
    <source>
        <dbReference type="ARBA" id="ARBA00010701"/>
    </source>
</evidence>
<dbReference type="PANTHER" id="PTHR11610">
    <property type="entry name" value="LIPASE"/>
    <property type="match status" value="1"/>
</dbReference>
<dbReference type="PRINTS" id="PR00821">
    <property type="entry name" value="TAGLIPASE"/>
</dbReference>
<reference evidence="6 7" key="1">
    <citation type="journal article" date="2007" name="Nature">
        <title>Evolution of genes and genomes on the Drosophila phylogeny.</title>
        <authorList>
            <consortium name="Drosophila 12 Genomes Consortium"/>
            <person name="Clark A.G."/>
            <person name="Eisen M.B."/>
            <person name="Smith D.R."/>
            <person name="Bergman C.M."/>
            <person name="Oliver B."/>
            <person name="Markow T.A."/>
            <person name="Kaufman T.C."/>
            <person name="Kellis M."/>
            <person name="Gelbart W."/>
            <person name="Iyer V.N."/>
            <person name="Pollard D.A."/>
            <person name="Sackton T.B."/>
            <person name="Larracuente A.M."/>
            <person name="Singh N.D."/>
            <person name="Abad J.P."/>
            <person name="Abt D.N."/>
            <person name="Adryan B."/>
            <person name="Aguade M."/>
            <person name="Akashi H."/>
            <person name="Anderson W.W."/>
            <person name="Aquadro C.F."/>
            <person name="Ardell D.H."/>
            <person name="Arguello R."/>
            <person name="Artieri C.G."/>
            <person name="Barbash D.A."/>
            <person name="Barker D."/>
            <person name="Barsanti P."/>
            <person name="Batterham P."/>
            <person name="Batzoglou S."/>
            <person name="Begun D."/>
            <person name="Bhutkar A."/>
            <person name="Blanco E."/>
            <person name="Bosak S.A."/>
            <person name="Bradley R.K."/>
            <person name="Brand A.D."/>
            <person name="Brent M.R."/>
            <person name="Brooks A.N."/>
            <person name="Brown R.H."/>
            <person name="Butlin R.K."/>
            <person name="Caggese C."/>
            <person name="Calvi B.R."/>
            <person name="Bernardo de Carvalho A."/>
            <person name="Caspi A."/>
            <person name="Castrezana S."/>
            <person name="Celniker S.E."/>
            <person name="Chang J.L."/>
            <person name="Chapple C."/>
            <person name="Chatterji S."/>
            <person name="Chinwalla A."/>
            <person name="Civetta A."/>
            <person name="Clifton S.W."/>
            <person name="Comeron J.M."/>
            <person name="Costello J.C."/>
            <person name="Coyne J.A."/>
            <person name="Daub J."/>
            <person name="David R.G."/>
            <person name="Delcher A.L."/>
            <person name="Delehaunty K."/>
            <person name="Do C.B."/>
            <person name="Ebling H."/>
            <person name="Edwards K."/>
            <person name="Eickbush T."/>
            <person name="Evans J.D."/>
            <person name="Filipski A."/>
            <person name="Findeiss S."/>
            <person name="Freyhult E."/>
            <person name="Fulton L."/>
            <person name="Fulton R."/>
            <person name="Garcia A.C."/>
            <person name="Gardiner A."/>
            <person name="Garfield D.A."/>
            <person name="Garvin B.E."/>
            <person name="Gibson G."/>
            <person name="Gilbert D."/>
            <person name="Gnerre S."/>
            <person name="Godfrey J."/>
            <person name="Good R."/>
            <person name="Gotea V."/>
            <person name="Gravely B."/>
            <person name="Greenberg A.J."/>
            <person name="Griffiths-Jones S."/>
            <person name="Gross S."/>
            <person name="Guigo R."/>
            <person name="Gustafson E.A."/>
            <person name="Haerty W."/>
            <person name="Hahn M.W."/>
            <person name="Halligan D.L."/>
            <person name="Halpern A.L."/>
            <person name="Halter G.M."/>
            <person name="Han M.V."/>
            <person name="Heger A."/>
            <person name="Hillier L."/>
            <person name="Hinrichs A.S."/>
            <person name="Holmes I."/>
            <person name="Hoskins R.A."/>
            <person name="Hubisz M.J."/>
            <person name="Hultmark D."/>
            <person name="Huntley M.A."/>
            <person name="Jaffe D.B."/>
            <person name="Jagadeeshan S."/>
            <person name="Jeck W.R."/>
            <person name="Johnson J."/>
            <person name="Jones C.D."/>
            <person name="Jordan W.C."/>
            <person name="Karpen G.H."/>
            <person name="Kataoka E."/>
            <person name="Keightley P.D."/>
            <person name="Kheradpour P."/>
            <person name="Kirkness E.F."/>
            <person name="Koerich L.B."/>
            <person name="Kristiansen K."/>
            <person name="Kudrna D."/>
            <person name="Kulathinal R.J."/>
            <person name="Kumar S."/>
            <person name="Kwok R."/>
            <person name="Lander E."/>
            <person name="Langley C.H."/>
            <person name="Lapoint R."/>
            <person name="Lazzaro B.P."/>
            <person name="Lee S.J."/>
            <person name="Levesque L."/>
            <person name="Li R."/>
            <person name="Lin C.F."/>
            <person name="Lin M.F."/>
            <person name="Lindblad-Toh K."/>
            <person name="Llopart A."/>
            <person name="Long M."/>
            <person name="Low L."/>
            <person name="Lozovsky E."/>
            <person name="Lu J."/>
            <person name="Luo M."/>
            <person name="Machado C.A."/>
            <person name="Makalowski W."/>
            <person name="Marzo M."/>
            <person name="Matsuda M."/>
            <person name="Matzkin L."/>
            <person name="McAllister B."/>
            <person name="McBride C.S."/>
            <person name="McKernan B."/>
            <person name="McKernan K."/>
            <person name="Mendez-Lago M."/>
            <person name="Minx P."/>
            <person name="Mollenhauer M.U."/>
            <person name="Montooth K."/>
            <person name="Mount S.M."/>
            <person name="Mu X."/>
            <person name="Myers E."/>
            <person name="Negre B."/>
            <person name="Newfeld S."/>
            <person name="Nielsen R."/>
            <person name="Noor M.A."/>
            <person name="O'Grady P."/>
            <person name="Pachter L."/>
            <person name="Papaceit M."/>
            <person name="Parisi M.J."/>
            <person name="Parisi M."/>
            <person name="Parts L."/>
            <person name="Pedersen J.S."/>
            <person name="Pesole G."/>
            <person name="Phillippy A.M."/>
            <person name="Ponting C.P."/>
            <person name="Pop M."/>
            <person name="Porcelli D."/>
            <person name="Powell J.R."/>
            <person name="Prohaska S."/>
            <person name="Pruitt K."/>
            <person name="Puig M."/>
            <person name="Quesneville H."/>
            <person name="Ram K.R."/>
            <person name="Rand D."/>
            <person name="Rasmussen M.D."/>
            <person name="Reed L.K."/>
            <person name="Reenan R."/>
            <person name="Reily A."/>
            <person name="Remington K.A."/>
            <person name="Rieger T.T."/>
            <person name="Ritchie M.G."/>
            <person name="Robin C."/>
            <person name="Rogers Y.H."/>
            <person name="Rohde C."/>
            <person name="Rozas J."/>
            <person name="Rubenfield M.J."/>
            <person name="Ruiz A."/>
            <person name="Russo S."/>
            <person name="Salzberg S.L."/>
            <person name="Sanchez-Gracia A."/>
            <person name="Saranga D.J."/>
            <person name="Sato H."/>
            <person name="Schaeffer S.W."/>
            <person name="Schatz M.C."/>
            <person name="Schlenke T."/>
            <person name="Schwartz R."/>
            <person name="Segarra C."/>
            <person name="Singh R.S."/>
            <person name="Sirot L."/>
            <person name="Sirota M."/>
            <person name="Sisneros N.B."/>
            <person name="Smith C.D."/>
            <person name="Smith T.F."/>
            <person name="Spieth J."/>
            <person name="Stage D.E."/>
            <person name="Stark A."/>
            <person name="Stephan W."/>
            <person name="Strausberg R.L."/>
            <person name="Strempel S."/>
            <person name="Sturgill D."/>
            <person name="Sutton G."/>
            <person name="Sutton G.G."/>
            <person name="Tao W."/>
            <person name="Teichmann S."/>
            <person name="Tobari Y.N."/>
            <person name="Tomimura Y."/>
            <person name="Tsolas J.M."/>
            <person name="Valente V.L."/>
            <person name="Venter E."/>
            <person name="Venter J.C."/>
            <person name="Vicario S."/>
            <person name="Vieira F.G."/>
            <person name="Vilella A.J."/>
            <person name="Villasante A."/>
            <person name="Walenz B."/>
            <person name="Wang J."/>
            <person name="Wasserman M."/>
            <person name="Watts T."/>
            <person name="Wilson D."/>
            <person name="Wilson R.K."/>
            <person name="Wing R.A."/>
            <person name="Wolfner M.F."/>
            <person name="Wong A."/>
            <person name="Wong G.K."/>
            <person name="Wu C.I."/>
            <person name="Wu G."/>
            <person name="Yamamoto D."/>
            <person name="Yang H.P."/>
            <person name="Yang S.P."/>
            <person name="Yorke J.A."/>
            <person name="Yoshida K."/>
            <person name="Zdobnov E."/>
            <person name="Zhang P."/>
            <person name="Zhang Y."/>
            <person name="Zimin A.V."/>
            <person name="Baldwin J."/>
            <person name="Abdouelleil A."/>
            <person name="Abdulkadir J."/>
            <person name="Abebe A."/>
            <person name="Abera B."/>
            <person name="Abreu J."/>
            <person name="Acer S.C."/>
            <person name="Aftuck L."/>
            <person name="Alexander A."/>
            <person name="An P."/>
            <person name="Anderson E."/>
            <person name="Anderson S."/>
            <person name="Arachi H."/>
            <person name="Azer M."/>
            <person name="Bachantsang P."/>
            <person name="Barry A."/>
            <person name="Bayul T."/>
            <person name="Berlin A."/>
            <person name="Bessette D."/>
            <person name="Bloom T."/>
            <person name="Blye J."/>
            <person name="Boguslavskiy L."/>
            <person name="Bonnet C."/>
            <person name="Boukhgalter B."/>
            <person name="Bourzgui I."/>
            <person name="Brown A."/>
            <person name="Cahill P."/>
            <person name="Channer S."/>
            <person name="Cheshatsang Y."/>
            <person name="Chuda L."/>
            <person name="Citroen M."/>
            <person name="Collymore A."/>
            <person name="Cooke P."/>
            <person name="Costello M."/>
            <person name="D'Aco K."/>
            <person name="Daza R."/>
            <person name="De Haan G."/>
            <person name="DeGray S."/>
            <person name="DeMaso C."/>
            <person name="Dhargay N."/>
            <person name="Dooley K."/>
            <person name="Dooley E."/>
            <person name="Doricent M."/>
            <person name="Dorje P."/>
            <person name="Dorjee K."/>
            <person name="Dupes A."/>
            <person name="Elong R."/>
            <person name="Falk J."/>
            <person name="Farina A."/>
            <person name="Faro S."/>
            <person name="Ferguson D."/>
            <person name="Fisher S."/>
            <person name="Foley C.D."/>
            <person name="Franke A."/>
            <person name="Friedrich D."/>
            <person name="Gadbois L."/>
            <person name="Gearin G."/>
            <person name="Gearin C.R."/>
            <person name="Giannoukos G."/>
            <person name="Goode T."/>
            <person name="Graham J."/>
            <person name="Grandbois E."/>
            <person name="Grewal S."/>
            <person name="Gyaltsen K."/>
            <person name="Hafez N."/>
            <person name="Hagos B."/>
            <person name="Hall J."/>
            <person name="Henson C."/>
            <person name="Hollinger A."/>
            <person name="Honan T."/>
            <person name="Huard M.D."/>
            <person name="Hughes L."/>
            <person name="Hurhula B."/>
            <person name="Husby M.E."/>
            <person name="Kamat A."/>
            <person name="Kanga B."/>
            <person name="Kashin S."/>
            <person name="Khazanovich D."/>
            <person name="Kisner P."/>
            <person name="Lance K."/>
            <person name="Lara M."/>
            <person name="Lee W."/>
            <person name="Lennon N."/>
            <person name="Letendre F."/>
            <person name="LeVine R."/>
            <person name="Lipovsky A."/>
            <person name="Liu X."/>
            <person name="Liu J."/>
            <person name="Liu S."/>
            <person name="Lokyitsang T."/>
            <person name="Lokyitsang Y."/>
            <person name="Lubonja R."/>
            <person name="Lui A."/>
            <person name="MacDonald P."/>
            <person name="Magnisalis V."/>
            <person name="Maru K."/>
            <person name="Matthews C."/>
            <person name="McCusker W."/>
            <person name="McDonough S."/>
            <person name="Mehta T."/>
            <person name="Meldrim J."/>
            <person name="Meneus L."/>
            <person name="Mihai O."/>
            <person name="Mihalev A."/>
            <person name="Mihova T."/>
            <person name="Mittelman R."/>
            <person name="Mlenga V."/>
            <person name="Montmayeur A."/>
            <person name="Mulrain L."/>
            <person name="Navidi A."/>
            <person name="Naylor J."/>
            <person name="Negash T."/>
            <person name="Nguyen T."/>
            <person name="Nguyen N."/>
            <person name="Nicol R."/>
            <person name="Norbu C."/>
            <person name="Norbu N."/>
            <person name="Novod N."/>
            <person name="O'Neill B."/>
            <person name="Osman S."/>
            <person name="Markiewicz E."/>
            <person name="Oyono O.L."/>
            <person name="Patti C."/>
            <person name="Phunkhang P."/>
            <person name="Pierre F."/>
            <person name="Priest M."/>
            <person name="Raghuraman S."/>
            <person name="Rege F."/>
            <person name="Reyes R."/>
            <person name="Rise C."/>
            <person name="Rogov P."/>
            <person name="Ross K."/>
            <person name="Ryan E."/>
            <person name="Settipalli S."/>
            <person name="Shea T."/>
            <person name="Sherpa N."/>
            <person name="Shi L."/>
            <person name="Shih D."/>
            <person name="Sparrow T."/>
            <person name="Spaulding J."/>
            <person name="Stalker J."/>
            <person name="Stange-Thomann N."/>
            <person name="Stavropoulos S."/>
            <person name="Stone C."/>
            <person name="Strader C."/>
            <person name="Tesfaye S."/>
            <person name="Thomson T."/>
            <person name="Thoulutsang Y."/>
            <person name="Thoulutsang D."/>
            <person name="Topham K."/>
            <person name="Topping I."/>
            <person name="Tsamla T."/>
            <person name="Vassiliev H."/>
            <person name="Vo A."/>
            <person name="Wangchuk T."/>
            <person name="Wangdi T."/>
            <person name="Weiand M."/>
            <person name="Wilkinson J."/>
            <person name="Wilson A."/>
            <person name="Yadav S."/>
            <person name="Young G."/>
            <person name="Yu Q."/>
            <person name="Zembek L."/>
            <person name="Zhong D."/>
            <person name="Zimmer A."/>
            <person name="Zwirko Z."/>
            <person name="Jaffe D.B."/>
            <person name="Alvarez P."/>
            <person name="Brockman W."/>
            <person name="Butler J."/>
            <person name="Chin C."/>
            <person name="Gnerre S."/>
            <person name="Grabherr M."/>
            <person name="Kleber M."/>
            <person name="Mauceli E."/>
            <person name="MacCallum I."/>
        </authorList>
    </citation>
    <scope>NUCLEOTIDE SEQUENCE [LARGE SCALE GENOMIC DNA]</scope>
    <source>
        <strain evidence="7">Tucson 15287-2541.00</strain>
    </source>
</reference>
<dbReference type="InParanoid" id="B4JGA0"/>
<dbReference type="PhylomeDB" id="B4JGA0"/>
<dbReference type="CDD" id="cd00707">
    <property type="entry name" value="Pancreat_lipase_like"/>
    <property type="match status" value="1"/>
</dbReference>
<dbReference type="InterPro" id="IPR033906">
    <property type="entry name" value="Lipase_N"/>
</dbReference>
<dbReference type="SUPFAM" id="SSF53474">
    <property type="entry name" value="alpha/beta-Hydrolases"/>
    <property type="match status" value="1"/>
</dbReference>
<gene>
    <name evidence="6" type="primary">Dgri\GH18764</name>
    <name evidence="6" type="ORF">Dgri_GH18764</name>
</gene>
<protein>
    <submittedName>
        <fullName evidence="6">GH18764</fullName>
    </submittedName>
</protein>
<evidence type="ECO:0000256" key="1">
    <source>
        <dbReference type="ARBA" id="ARBA00004613"/>
    </source>
</evidence>
<dbReference type="PANTHER" id="PTHR11610:SF169">
    <property type="entry name" value="GH15759P-RELATED"/>
    <property type="match status" value="1"/>
</dbReference>
<dbReference type="HOGENOM" id="CLU_027171_2_0_1"/>
<dbReference type="FunCoup" id="B4JGA0">
    <property type="interactions" value="78"/>
</dbReference>
<dbReference type="GO" id="GO:0016298">
    <property type="term" value="F:lipase activity"/>
    <property type="evidence" value="ECO:0007669"/>
    <property type="project" value="InterPro"/>
</dbReference>
<dbReference type="Pfam" id="PF00151">
    <property type="entry name" value="Lipase"/>
    <property type="match status" value="1"/>
</dbReference>
<dbReference type="eggNOG" id="ENOG502TKTU">
    <property type="taxonomic scope" value="Eukaryota"/>
</dbReference>
<organism evidence="7">
    <name type="scientific">Drosophila grimshawi</name>
    <name type="common">Hawaiian fruit fly</name>
    <name type="synonym">Idiomyia grimshawi</name>
    <dbReference type="NCBI Taxonomy" id="7222"/>
    <lineage>
        <taxon>Eukaryota</taxon>
        <taxon>Metazoa</taxon>
        <taxon>Ecdysozoa</taxon>
        <taxon>Arthropoda</taxon>
        <taxon>Hexapoda</taxon>
        <taxon>Insecta</taxon>
        <taxon>Pterygota</taxon>
        <taxon>Neoptera</taxon>
        <taxon>Endopterygota</taxon>
        <taxon>Diptera</taxon>
        <taxon>Brachycera</taxon>
        <taxon>Muscomorpha</taxon>
        <taxon>Ephydroidea</taxon>
        <taxon>Drosophilidae</taxon>
        <taxon>Drosophila</taxon>
        <taxon>Hawaiian Drosophila</taxon>
    </lineage>
</organism>
<name>B4JGA0_DROGR</name>
<evidence type="ECO:0000259" key="5">
    <source>
        <dbReference type="Pfam" id="PF00151"/>
    </source>
</evidence>
<dbReference type="GO" id="GO:0017171">
    <property type="term" value="F:serine hydrolase activity"/>
    <property type="evidence" value="ECO:0007669"/>
    <property type="project" value="TreeGrafter"/>
</dbReference>
<feature type="domain" description="Lipase" evidence="5">
    <location>
        <begin position="42"/>
        <end position="328"/>
    </location>
</feature>
<dbReference type="InterPro" id="IPR029058">
    <property type="entry name" value="AB_hydrolase_fold"/>
</dbReference>
<accession>B4JGA0</accession>
<dbReference type="EMBL" id="CH916369">
    <property type="protein sequence ID" value="EDV92569.1"/>
    <property type="molecule type" value="Genomic_DNA"/>
</dbReference>
<evidence type="ECO:0000313" key="6">
    <source>
        <dbReference type="EMBL" id="EDV92569.1"/>
    </source>
</evidence>
<dbReference type="SMR" id="B4JGA0"/>
<dbReference type="InterPro" id="IPR000734">
    <property type="entry name" value="TAG_lipase"/>
</dbReference>
<proteinExistence type="inferred from homology"/>
<comment type="similarity">
    <text evidence="2 4">Belongs to the AB hydrolase superfamily. Lipase family.</text>
</comment>
<dbReference type="OrthoDB" id="199913at2759"/>
<evidence type="ECO:0000256" key="4">
    <source>
        <dbReference type="RuleBase" id="RU004262"/>
    </source>
</evidence>
<evidence type="ECO:0000256" key="3">
    <source>
        <dbReference type="ARBA" id="ARBA00022525"/>
    </source>
</evidence>
<keyword evidence="3" id="KW-0964">Secreted</keyword>